<protein>
    <submittedName>
        <fullName evidence="2">Baseplate J/gp47 family protein</fullName>
    </submittedName>
</protein>
<keyword evidence="3" id="KW-1185">Reference proteome</keyword>
<reference evidence="2 3" key="1">
    <citation type="submission" date="2024-02" db="EMBL/GenBank/DDBJ databases">
        <title>Expansion and revision of Xanthobacter and proposal of Roseixanthobacter gen. nov.</title>
        <authorList>
            <person name="Soltysiak M.P.M."/>
            <person name="Jalihal A."/>
            <person name="Ory A."/>
            <person name="Chrisophersen C."/>
            <person name="Lee A.D."/>
            <person name="Boulton J."/>
            <person name="Springer M."/>
        </authorList>
    </citation>
    <scope>NUCLEOTIDE SEQUENCE [LARGE SCALE GENOMIC DNA]</scope>
    <source>
        <strain evidence="2 3">23A</strain>
    </source>
</reference>
<feature type="domain" description="Baseplate J-like central" evidence="1">
    <location>
        <begin position="193"/>
        <end position="261"/>
    </location>
</feature>
<organism evidence="2 3">
    <name type="scientific">Xanthobacter oligotrophicus</name>
    <dbReference type="NCBI Taxonomy" id="2607286"/>
    <lineage>
        <taxon>Bacteria</taxon>
        <taxon>Pseudomonadati</taxon>
        <taxon>Pseudomonadota</taxon>
        <taxon>Alphaproteobacteria</taxon>
        <taxon>Hyphomicrobiales</taxon>
        <taxon>Xanthobacteraceae</taxon>
        <taxon>Xanthobacter</taxon>
    </lineage>
</organism>
<dbReference type="EMBL" id="JBAFVH010000001">
    <property type="protein sequence ID" value="MFG1370688.1"/>
    <property type="molecule type" value="Genomic_DNA"/>
</dbReference>
<proteinExistence type="predicted"/>
<name>A0ABW6ZQ08_9HYPH</name>
<comment type="caution">
    <text evidence="2">The sequence shown here is derived from an EMBL/GenBank/DDBJ whole genome shotgun (WGS) entry which is preliminary data.</text>
</comment>
<dbReference type="PANTHER" id="PTHR37829">
    <property type="entry name" value="PHAGE-LIKE ELEMENT PBSX PROTEIN XKDT"/>
    <property type="match status" value="1"/>
</dbReference>
<dbReference type="InterPro" id="IPR058531">
    <property type="entry name" value="Baseplate_J_M"/>
</dbReference>
<dbReference type="Proteomes" id="UP001604002">
    <property type="component" value="Unassembled WGS sequence"/>
</dbReference>
<gene>
    <name evidence="2" type="ORF">V5F32_00765</name>
</gene>
<dbReference type="RefSeq" id="WP_393990776.1">
    <property type="nucleotide sequence ID" value="NZ_JBAFVH010000001.1"/>
</dbReference>
<dbReference type="InterPro" id="IPR052399">
    <property type="entry name" value="Phage_Baseplate_Assmbl_Protein"/>
</dbReference>
<dbReference type="Pfam" id="PF26078">
    <property type="entry name" value="Baseplate_J_M"/>
    <property type="match status" value="1"/>
</dbReference>
<sequence>MAWVTPTLSALIDRARAAFRAELPGSDAWIWPNNIVPSAKALAGAVFELFGRLDWRMRQMFASTAEGAYIERHAYELGLARRPAAPASGTILITATTAYALDGTALFRSVAGQDYRAAAAASIAGPGTLEVAVVAVTDGLAANAVAGTPLSVVSGVTGSGTVEVAADGIIGGADLEDYEDLRDRVLFRKRNPPHGGAPADYVGWCKEVSGVTRVFVERLWSGPGTVRVFVLMDDLYANGIPPAGEVARTRDHLETVIPSSAGLTLAAPVENPVDVTISGLSPDSTAVREAIRAGLEEMLLERAIVSGSDSTHPSMPWLASPFTLSRSWVGQAVSDASDEARHVLVAPAADIPFAAGTLPVLGVLTFV</sequence>
<accession>A0ABW6ZQ08</accession>
<evidence type="ECO:0000313" key="3">
    <source>
        <dbReference type="Proteomes" id="UP001604002"/>
    </source>
</evidence>
<dbReference type="PANTHER" id="PTHR37829:SF3">
    <property type="entry name" value="PROTEIN JAYE-RELATED"/>
    <property type="match status" value="1"/>
</dbReference>
<evidence type="ECO:0000259" key="1">
    <source>
        <dbReference type="Pfam" id="PF26078"/>
    </source>
</evidence>
<evidence type="ECO:0000313" key="2">
    <source>
        <dbReference type="EMBL" id="MFG1370688.1"/>
    </source>
</evidence>